<dbReference type="AlphaFoldDB" id="A0A2S1QX85"/>
<dbReference type="Proteomes" id="UP000244929">
    <property type="component" value="Chromosome"/>
</dbReference>
<reference evidence="2 3" key="1">
    <citation type="submission" date="2018-04" db="EMBL/GenBank/DDBJ databases">
        <title>Genome sequencing of Flavobacterium sp. HYN0059.</title>
        <authorList>
            <person name="Yi H."/>
            <person name="Baek C."/>
        </authorList>
    </citation>
    <scope>NUCLEOTIDE SEQUENCE [LARGE SCALE GENOMIC DNA]</scope>
    <source>
        <strain evidence="2 3">HYN0059</strain>
    </source>
</reference>
<sequence>MKIFYGLLLLILPLCLVNAQNISATFSPLPDASITNAIKRAAMNESVSVKRDDKKTVATAYFNIPDCGAYSALAEIKRDTVFIMVNNANRCDGAYKYHKLEAIIDNPENREYTVWIDPAFTFLEKGETLRKFRDTYEISDIDGDKKPNAAIAEYEKVVTANDSVTNDCGRTDCTVTVKFGKGVPNITIGRCYNLGIEPLPDLNNDGRDEIIMAVYDWTGTRYDVLVYSYNGKKWSLLCEAKVYDEVENDASRVVKEKDGYYLNYEGWDDTIFDVVAAKKKIKTR</sequence>
<dbReference type="OrthoDB" id="637392at2"/>
<organism evidence="2 3">
    <name type="scientific">Flavobacterium album</name>
    <dbReference type="NCBI Taxonomy" id="2175091"/>
    <lineage>
        <taxon>Bacteria</taxon>
        <taxon>Pseudomonadati</taxon>
        <taxon>Bacteroidota</taxon>
        <taxon>Flavobacteriia</taxon>
        <taxon>Flavobacteriales</taxon>
        <taxon>Flavobacteriaceae</taxon>
        <taxon>Flavobacterium</taxon>
    </lineage>
</organism>
<dbReference type="EMBL" id="CP029186">
    <property type="protein sequence ID" value="AWH85003.1"/>
    <property type="molecule type" value="Genomic_DNA"/>
</dbReference>
<evidence type="ECO:0008006" key="4">
    <source>
        <dbReference type="Google" id="ProtNLM"/>
    </source>
</evidence>
<keyword evidence="1" id="KW-0732">Signal</keyword>
<feature type="chain" id="PRO_5015502787" description="VCBS repeat-containing protein" evidence="1">
    <location>
        <begin position="20"/>
        <end position="284"/>
    </location>
</feature>
<accession>A0A2S1QX85</accession>
<name>A0A2S1QX85_9FLAO</name>
<evidence type="ECO:0000313" key="3">
    <source>
        <dbReference type="Proteomes" id="UP000244929"/>
    </source>
</evidence>
<feature type="signal peptide" evidence="1">
    <location>
        <begin position="1"/>
        <end position="19"/>
    </location>
</feature>
<evidence type="ECO:0000313" key="2">
    <source>
        <dbReference type="EMBL" id="AWH85003.1"/>
    </source>
</evidence>
<dbReference type="RefSeq" id="WP_108777709.1">
    <property type="nucleotide sequence ID" value="NZ_CP029186.1"/>
</dbReference>
<evidence type="ECO:0000256" key="1">
    <source>
        <dbReference type="SAM" id="SignalP"/>
    </source>
</evidence>
<dbReference type="KEGG" id="falb:HYN59_07630"/>
<keyword evidence="3" id="KW-1185">Reference proteome</keyword>
<protein>
    <recommendedName>
        <fullName evidence="4">VCBS repeat-containing protein</fullName>
    </recommendedName>
</protein>
<gene>
    <name evidence="2" type="ORF">HYN59_07630</name>
</gene>
<proteinExistence type="predicted"/>